<evidence type="ECO:0000313" key="3">
    <source>
        <dbReference type="Proteomes" id="UP000037939"/>
    </source>
</evidence>
<reference evidence="2 3" key="1">
    <citation type="submission" date="2015-07" db="EMBL/GenBank/DDBJ databases">
        <title>Draft genome sequence of the Amantichitinum ursilacus IGB-41, a new chitin-degrading bacterium.</title>
        <authorList>
            <person name="Kirstahler P."/>
            <person name="Guenther M."/>
            <person name="Grumaz C."/>
            <person name="Rupp S."/>
            <person name="Zibek S."/>
            <person name="Sohn K."/>
        </authorList>
    </citation>
    <scope>NUCLEOTIDE SEQUENCE [LARGE SCALE GENOMIC DNA]</scope>
    <source>
        <strain evidence="2 3">IGB-41</strain>
    </source>
</reference>
<evidence type="ECO:0000313" key="2">
    <source>
        <dbReference type="EMBL" id="KPC49615.1"/>
    </source>
</evidence>
<keyword evidence="1" id="KW-1133">Transmembrane helix</keyword>
<feature type="transmembrane region" description="Helical" evidence="1">
    <location>
        <begin position="75"/>
        <end position="95"/>
    </location>
</feature>
<organism evidence="2 3">
    <name type="scientific">Amantichitinum ursilacus</name>
    <dbReference type="NCBI Taxonomy" id="857265"/>
    <lineage>
        <taxon>Bacteria</taxon>
        <taxon>Pseudomonadati</taxon>
        <taxon>Pseudomonadota</taxon>
        <taxon>Betaproteobacteria</taxon>
        <taxon>Neisseriales</taxon>
        <taxon>Chitinibacteraceae</taxon>
        <taxon>Amantichitinum</taxon>
    </lineage>
</organism>
<dbReference type="RefSeq" id="WP_053939548.1">
    <property type="nucleotide sequence ID" value="NZ_LAQT01000036.1"/>
</dbReference>
<accession>A0A0N0GL93</accession>
<dbReference type="EMBL" id="LAQT01000036">
    <property type="protein sequence ID" value="KPC49615.1"/>
    <property type="molecule type" value="Genomic_DNA"/>
</dbReference>
<dbReference type="AlphaFoldDB" id="A0A0N0GL93"/>
<proteinExistence type="predicted"/>
<keyword evidence="3" id="KW-1185">Reference proteome</keyword>
<dbReference type="Proteomes" id="UP000037939">
    <property type="component" value="Unassembled WGS sequence"/>
</dbReference>
<sequence length="96" mass="11031">MKQSLRKTFFWMYIALVGWFFIQAAQAHSIVQLLFAAGMVCGALQDLISPSRALNLTLRELYADFKQRPNPRTPLHRMLSGLMLGFWVAALAWLFK</sequence>
<evidence type="ECO:0000256" key="1">
    <source>
        <dbReference type="SAM" id="Phobius"/>
    </source>
</evidence>
<protein>
    <submittedName>
        <fullName evidence="2">Uncharacterized protein</fullName>
    </submittedName>
</protein>
<comment type="caution">
    <text evidence="2">The sequence shown here is derived from an EMBL/GenBank/DDBJ whole genome shotgun (WGS) entry which is preliminary data.</text>
</comment>
<keyword evidence="1" id="KW-0812">Transmembrane</keyword>
<gene>
    <name evidence="2" type="ORF">WG78_19870</name>
</gene>
<name>A0A0N0GL93_9NEIS</name>
<keyword evidence="1" id="KW-0472">Membrane</keyword>